<gene>
    <name evidence="1" type="ORF">NCTC10764_02397</name>
</gene>
<dbReference type="InterPro" id="IPR010633">
    <property type="entry name" value="Phage_lambda_GpZ"/>
</dbReference>
<organism evidence="1 2">
    <name type="scientific">Escherichia coli</name>
    <dbReference type="NCBI Taxonomy" id="562"/>
    <lineage>
        <taxon>Bacteria</taxon>
        <taxon>Pseudomonadati</taxon>
        <taxon>Pseudomonadota</taxon>
        <taxon>Gammaproteobacteria</taxon>
        <taxon>Enterobacterales</taxon>
        <taxon>Enterobacteriaceae</taxon>
        <taxon>Escherichia</taxon>
    </lineage>
</organism>
<reference evidence="1 2" key="1">
    <citation type="submission" date="2018-06" db="EMBL/GenBank/DDBJ databases">
        <authorList>
            <consortium name="Pathogen Informatics"/>
            <person name="Doyle S."/>
        </authorList>
    </citation>
    <scope>NUCLEOTIDE SEQUENCE [LARGE SCALE GENOMIC DNA]</scope>
    <source>
        <strain evidence="1 2">NCTC10764</strain>
    </source>
</reference>
<sequence length="180" mass="20653">MAIKGLDQAIDNLSRVRKNAIPAASAMTINRVATTAINQSSSQVARETKVRRKLVKERSRLKRATVRNPNARIIVNRGDLPVIKLGIRMLGRRPNSILKAGQHRYQRAFIQRLKNGRWHVMQRVAGKNRYPIDVVKIPMAAPLKQAFDENIDRIRRERLPKELAYALKQQLRIAINDETH</sequence>
<dbReference type="PIRSF" id="PIRSF004395">
    <property type="entry name" value="Tail_Z"/>
    <property type="match status" value="1"/>
</dbReference>
<dbReference type="EMBL" id="UFZL01000001">
    <property type="protein sequence ID" value="STE55836.1"/>
    <property type="molecule type" value="Genomic_DNA"/>
</dbReference>
<evidence type="ECO:0000313" key="1">
    <source>
        <dbReference type="EMBL" id="STE55836.1"/>
    </source>
</evidence>
<proteinExistence type="predicted"/>
<name>A0A376J5C9_ECOLX</name>
<dbReference type="Pfam" id="PF06763">
    <property type="entry name" value="Minor_tail_Z"/>
    <property type="match status" value="1"/>
</dbReference>
<dbReference type="AlphaFoldDB" id="A0A376J5C9"/>
<dbReference type="Proteomes" id="UP000255201">
    <property type="component" value="Unassembled WGS sequence"/>
</dbReference>
<accession>A0A376J5C9</accession>
<evidence type="ECO:0000313" key="2">
    <source>
        <dbReference type="Proteomes" id="UP000255201"/>
    </source>
</evidence>
<protein>
    <submittedName>
        <fullName evidence="1">Phage minor tail protein</fullName>
    </submittedName>
</protein>